<dbReference type="EMBL" id="BAAADD010000001">
    <property type="protein sequence ID" value="GAA0559475.1"/>
    <property type="molecule type" value="Genomic_DNA"/>
</dbReference>
<evidence type="ECO:0000256" key="10">
    <source>
        <dbReference type="SAM" id="Phobius"/>
    </source>
</evidence>
<dbReference type="Pfam" id="PF00510">
    <property type="entry name" value="COX3"/>
    <property type="match status" value="2"/>
</dbReference>
<comment type="subcellular location">
    <subcellularLocation>
        <location evidence="1">Membrane</location>
        <topology evidence="1">Multi-pass membrane protein</topology>
    </subcellularLocation>
</comment>
<sequence length="302" mass="33090">MAHGNVKHDYHLVEPSPWPVVGSLGAFIMMVGAVFWMNKSYAGFGVMAGVPWIFAIGLALVLYTMAGWWRDVVTESVVEGQHTPVVKLGLRYGMLLFIASEVMFFVAWFWAYFNFSLFPHDASLSGWPPQGIVTLDPWHFPLLNTVILLTSGTTVTWAHHAIQTGDKKGAVQGLVLTVILGISFTCIQAYEYAHAPFTFGLNGAALAPFTDPAHATLVAGQGNLGAIYGSTFFMATGFHGFHVIVGTVFLTVCLARAILGHFTPTRHFGFEAAAWYWHFVDVIWLFLFTSIYVFGQGLTTGG</sequence>
<comment type="caution">
    <text evidence="12">The sequence shown here is derived from an EMBL/GenBank/DDBJ whole genome shotgun (WGS) entry which is preliminary data.</text>
</comment>
<feature type="transmembrane region" description="Helical" evidence="10">
    <location>
        <begin position="20"/>
        <end position="37"/>
    </location>
</feature>
<dbReference type="InterPro" id="IPR013833">
    <property type="entry name" value="Cyt_c_oxidase_su3_a-hlx"/>
</dbReference>
<feature type="transmembrane region" description="Helical" evidence="10">
    <location>
        <begin position="241"/>
        <end position="262"/>
    </location>
</feature>
<feature type="domain" description="Heme-copper oxidase subunit III family profile" evidence="11">
    <location>
        <begin position="6"/>
        <end position="296"/>
    </location>
</feature>
<dbReference type="EC" id="7.1.1.9" evidence="3"/>
<dbReference type="Gene3D" id="1.20.120.80">
    <property type="entry name" value="Cytochrome c oxidase, subunit III, four-helix bundle"/>
    <property type="match status" value="1"/>
</dbReference>
<evidence type="ECO:0000256" key="8">
    <source>
        <dbReference type="ARBA" id="ARBA00031400"/>
    </source>
</evidence>
<dbReference type="PROSITE" id="PS50253">
    <property type="entry name" value="COX3"/>
    <property type="match status" value="1"/>
</dbReference>
<feature type="transmembrane region" description="Helical" evidence="10">
    <location>
        <begin position="90"/>
        <end position="113"/>
    </location>
</feature>
<evidence type="ECO:0000256" key="1">
    <source>
        <dbReference type="ARBA" id="ARBA00004141"/>
    </source>
</evidence>
<keyword evidence="4 10" id="KW-0812">Transmembrane</keyword>
<proteinExistence type="inferred from homology"/>
<dbReference type="PANTHER" id="PTHR11403:SF7">
    <property type="entry name" value="CYTOCHROME C OXIDASE SUBUNIT 3"/>
    <property type="match status" value="1"/>
</dbReference>
<feature type="transmembrane region" description="Helical" evidence="10">
    <location>
        <begin position="170"/>
        <end position="190"/>
    </location>
</feature>
<name>A0ABP3P8E5_9PROT</name>
<evidence type="ECO:0000256" key="5">
    <source>
        <dbReference type="ARBA" id="ARBA00022967"/>
    </source>
</evidence>
<reference evidence="13" key="1">
    <citation type="journal article" date="2019" name="Int. J. Syst. Evol. Microbiol.">
        <title>The Global Catalogue of Microorganisms (GCM) 10K type strain sequencing project: providing services to taxonomists for standard genome sequencing and annotation.</title>
        <authorList>
            <consortium name="The Broad Institute Genomics Platform"/>
            <consortium name="The Broad Institute Genome Sequencing Center for Infectious Disease"/>
            <person name="Wu L."/>
            <person name="Ma J."/>
        </authorList>
    </citation>
    <scope>NUCLEOTIDE SEQUENCE [LARGE SCALE GENOMIC DNA]</scope>
    <source>
        <strain evidence="13">JCM 15089</strain>
    </source>
</reference>
<keyword evidence="7 10" id="KW-0472">Membrane</keyword>
<feature type="transmembrane region" description="Helical" evidence="10">
    <location>
        <begin position="138"/>
        <end position="158"/>
    </location>
</feature>
<dbReference type="InterPro" id="IPR000298">
    <property type="entry name" value="Cyt_c_oxidase-like_su3"/>
</dbReference>
<dbReference type="InterPro" id="IPR033945">
    <property type="entry name" value="Cyt_c_oxase_su3_dom"/>
</dbReference>
<dbReference type="Gene3D" id="1.10.287.70">
    <property type="match status" value="1"/>
</dbReference>
<evidence type="ECO:0000256" key="3">
    <source>
        <dbReference type="ARBA" id="ARBA00012949"/>
    </source>
</evidence>
<dbReference type="SUPFAM" id="SSF81452">
    <property type="entry name" value="Cytochrome c oxidase subunit III-like"/>
    <property type="match status" value="1"/>
</dbReference>
<keyword evidence="13" id="KW-1185">Reference proteome</keyword>
<gene>
    <name evidence="12" type="ORF">GCM10008942_04950</name>
</gene>
<organism evidence="12 13">
    <name type="scientific">Rhizomicrobium electricum</name>
    <dbReference type="NCBI Taxonomy" id="480070"/>
    <lineage>
        <taxon>Bacteria</taxon>
        <taxon>Pseudomonadati</taxon>
        <taxon>Pseudomonadota</taxon>
        <taxon>Alphaproteobacteria</taxon>
        <taxon>Micropepsales</taxon>
        <taxon>Micropepsaceae</taxon>
        <taxon>Rhizomicrobium</taxon>
    </lineage>
</organism>
<feature type="transmembrane region" description="Helical" evidence="10">
    <location>
        <begin position="274"/>
        <end position="295"/>
    </location>
</feature>
<evidence type="ECO:0000256" key="2">
    <source>
        <dbReference type="ARBA" id="ARBA00010581"/>
    </source>
</evidence>
<evidence type="ECO:0000256" key="7">
    <source>
        <dbReference type="ARBA" id="ARBA00023136"/>
    </source>
</evidence>
<feature type="transmembrane region" description="Helical" evidence="10">
    <location>
        <begin position="49"/>
        <end position="69"/>
    </location>
</feature>
<dbReference type="RefSeq" id="WP_166931250.1">
    <property type="nucleotide sequence ID" value="NZ_BAAADD010000001.1"/>
</dbReference>
<evidence type="ECO:0000313" key="12">
    <source>
        <dbReference type="EMBL" id="GAA0559475.1"/>
    </source>
</evidence>
<evidence type="ECO:0000313" key="13">
    <source>
        <dbReference type="Proteomes" id="UP001499951"/>
    </source>
</evidence>
<dbReference type="Proteomes" id="UP001499951">
    <property type="component" value="Unassembled WGS sequence"/>
</dbReference>
<dbReference type="CDD" id="cd01665">
    <property type="entry name" value="Cyt_c_Oxidase_III"/>
    <property type="match status" value="1"/>
</dbReference>
<evidence type="ECO:0000256" key="4">
    <source>
        <dbReference type="ARBA" id="ARBA00022692"/>
    </source>
</evidence>
<accession>A0ABP3P8E5</accession>
<evidence type="ECO:0000259" key="11">
    <source>
        <dbReference type="PROSITE" id="PS50253"/>
    </source>
</evidence>
<keyword evidence="5" id="KW-1278">Translocase</keyword>
<evidence type="ECO:0000256" key="6">
    <source>
        <dbReference type="ARBA" id="ARBA00022989"/>
    </source>
</evidence>
<evidence type="ECO:0000256" key="9">
    <source>
        <dbReference type="ARBA" id="ARBA00031625"/>
    </source>
</evidence>
<dbReference type="PANTHER" id="PTHR11403">
    <property type="entry name" value="CYTOCHROME C OXIDASE SUBUNIT III"/>
    <property type="match status" value="1"/>
</dbReference>
<dbReference type="InterPro" id="IPR035973">
    <property type="entry name" value="Cyt_c_oxidase_su3-like_sf"/>
</dbReference>
<dbReference type="InterPro" id="IPR024791">
    <property type="entry name" value="Cyt_c/ubiquinol_Oxase_su3"/>
</dbReference>
<keyword evidence="6 10" id="KW-1133">Transmembrane helix</keyword>
<comment type="similarity">
    <text evidence="2">Belongs to the cytochrome c oxidase subunit 3 family.</text>
</comment>
<protein>
    <recommendedName>
        <fullName evidence="3">cytochrome-c oxidase</fullName>
        <ecNumber evidence="3">7.1.1.9</ecNumber>
    </recommendedName>
    <alternativeName>
        <fullName evidence="8">Cytochrome aa3 subunit 3</fullName>
    </alternativeName>
    <alternativeName>
        <fullName evidence="9">Cytochrome c oxidase polypeptide III</fullName>
    </alternativeName>
</protein>